<gene>
    <name evidence="2" type="ORF">D1222_00390</name>
</gene>
<keyword evidence="1" id="KW-0472">Membrane</keyword>
<comment type="caution">
    <text evidence="2">The sequence shown here is derived from an EMBL/GenBank/DDBJ whole genome shotgun (WGS) entry which is preliminary data.</text>
</comment>
<dbReference type="OrthoDB" id="7619140at2"/>
<evidence type="ECO:0000313" key="2">
    <source>
        <dbReference type="EMBL" id="RIJ33250.1"/>
    </source>
</evidence>
<evidence type="ECO:0000256" key="1">
    <source>
        <dbReference type="SAM" id="Phobius"/>
    </source>
</evidence>
<keyword evidence="1" id="KW-0812">Transmembrane</keyword>
<keyword evidence="3" id="KW-1185">Reference proteome</keyword>
<evidence type="ECO:0000313" key="3">
    <source>
        <dbReference type="Proteomes" id="UP000265845"/>
    </source>
</evidence>
<name>A0A399RN87_9PROT</name>
<feature type="transmembrane region" description="Helical" evidence="1">
    <location>
        <begin position="33"/>
        <end position="59"/>
    </location>
</feature>
<keyword evidence="1" id="KW-1133">Transmembrane helix</keyword>
<feature type="transmembrane region" description="Helical" evidence="1">
    <location>
        <begin position="153"/>
        <end position="180"/>
    </location>
</feature>
<proteinExistence type="predicted"/>
<accession>A0A399RN87</accession>
<dbReference type="AlphaFoldDB" id="A0A399RN87"/>
<protein>
    <submittedName>
        <fullName evidence="2">Uncharacterized protein</fullName>
    </submittedName>
</protein>
<dbReference type="Proteomes" id="UP000265845">
    <property type="component" value="Unassembled WGS sequence"/>
</dbReference>
<organism evidence="2 3">
    <name type="scientific">Henriciella algicola</name>
    <dbReference type="NCBI Taxonomy" id="1608422"/>
    <lineage>
        <taxon>Bacteria</taxon>
        <taxon>Pseudomonadati</taxon>
        <taxon>Pseudomonadota</taxon>
        <taxon>Alphaproteobacteria</taxon>
        <taxon>Hyphomonadales</taxon>
        <taxon>Hyphomonadaceae</taxon>
        <taxon>Henriciella</taxon>
    </lineage>
</organism>
<feature type="transmembrane region" description="Helical" evidence="1">
    <location>
        <begin position="124"/>
        <end position="147"/>
    </location>
</feature>
<feature type="transmembrane region" description="Helical" evidence="1">
    <location>
        <begin position="79"/>
        <end position="112"/>
    </location>
</feature>
<dbReference type="RefSeq" id="WP_119452278.1">
    <property type="nucleotide sequence ID" value="NZ_QWGA01000002.1"/>
</dbReference>
<sequence length="194" mass="20374">MASFGPNGAVVREADEANVRDYSTAAPTRIKRVLLGVFLCGIAASLLVALIAGISLFGITIVTEISGSTTYGMSSGDGFLAGAFLSLAFCSLNWFFFYIVVPVTWIVLAFSVGRFPRRGIGRPAAYLRWSAIWGAVLAGGISSLFTLNISLTAWLGALITGGSVGALAGIICGWLFIAIVRPARQLADKTADVF</sequence>
<dbReference type="EMBL" id="QWGA01000002">
    <property type="protein sequence ID" value="RIJ33250.1"/>
    <property type="molecule type" value="Genomic_DNA"/>
</dbReference>
<reference evidence="2 3" key="1">
    <citation type="submission" date="2018-08" db="EMBL/GenBank/DDBJ databases">
        <title>Henriciella mobilis sp. nov., isolated from seawater.</title>
        <authorList>
            <person name="Cheng H."/>
            <person name="Wu Y.-H."/>
            <person name="Xu X.-W."/>
            <person name="Guo L.-L."/>
        </authorList>
    </citation>
    <scope>NUCLEOTIDE SEQUENCE [LARGE SCALE GENOMIC DNA]</scope>
    <source>
        <strain evidence="2 3">CCUG67844</strain>
    </source>
</reference>